<evidence type="ECO:0000313" key="3">
    <source>
        <dbReference type="Proteomes" id="UP000254889"/>
    </source>
</evidence>
<dbReference type="OrthoDB" id="7063965at2"/>
<dbReference type="PANTHER" id="PTHR33164">
    <property type="entry name" value="TRANSCRIPTIONAL REGULATOR, MARR FAMILY"/>
    <property type="match status" value="1"/>
</dbReference>
<keyword evidence="3" id="KW-1185">Reference proteome</keyword>
<dbReference type="InterPro" id="IPR036388">
    <property type="entry name" value="WH-like_DNA-bd_sf"/>
</dbReference>
<gene>
    <name evidence="2" type="ORF">DW352_16460</name>
</gene>
<dbReference type="InterPro" id="IPR039422">
    <property type="entry name" value="MarR/SlyA-like"/>
</dbReference>
<proteinExistence type="predicted"/>
<dbReference type="GO" id="GO:0006950">
    <property type="term" value="P:response to stress"/>
    <property type="evidence" value="ECO:0007669"/>
    <property type="project" value="TreeGrafter"/>
</dbReference>
<sequence>MREKTVSRPASKLRLRLWLRLLRSARAIETELRERLRREFSVTMPQFDVMAALARTEDGMTMTELSRRLMVSNGNVTGIIDRLVTEKLVARQAPVTDRRSFIVRLTPKGASYFASIAKVHEGWVDELLADFDPAEAERVIGDLDGLARRTRNGEATL</sequence>
<dbReference type="SUPFAM" id="SSF46785">
    <property type="entry name" value="Winged helix' DNA-binding domain"/>
    <property type="match status" value="1"/>
</dbReference>
<feature type="domain" description="HTH marR-type" evidence="1">
    <location>
        <begin position="14"/>
        <end position="148"/>
    </location>
</feature>
<dbReference type="KEGG" id="ptaw:DW352_16460"/>
<dbReference type="InterPro" id="IPR036390">
    <property type="entry name" value="WH_DNA-bd_sf"/>
</dbReference>
<accession>A0A346A4H3</accession>
<organism evidence="2 3">
    <name type="scientific">Pseudolabrys taiwanensis</name>
    <dbReference type="NCBI Taxonomy" id="331696"/>
    <lineage>
        <taxon>Bacteria</taxon>
        <taxon>Pseudomonadati</taxon>
        <taxon>Pseudomonadota</taxon>
        <taxon>Alphaproteobacteria</taxon>
        <taxon>Hyphomicrobiales</taxon>
        <taxon>Xanthobacteraceae</taxon>
        <taxon>Pseudolabrys</taxon>
    </lineage>
</organism>
<dbReference type="SMART" id="SM00347">
    <property type="entry name" value="HTH_MARR"/>
    <property type="match status" value="1"/>
</dbReference>
<dbReference type="PANTHER" id="PTHR33164:SF43">
    <property type="entry name" value="HTH-TYPE TRANSCRIPTIONAL REPRESSOR YETL"/>
    <property type="match status" value="1"/>
</dbReference>
<dbReference type="InterPro" id="IPR000835">
    <property type="entry name" value="HTH_MarR-typ"/>
</dbReference>
<evidence type="ECO:0000259" key="1">
    <source>
        <dbReference type="PROSITE" id="PS50995"/>
    </source>
</evidence>
<dbReference type="Gene3D" id="1.10.10.10">
    <property type="entry name" value="Winged helix-like DNA-binding domain superfamily/Winged helix DNA-binding domain"/>
    <property type="match status" value="1"/>
</dbReference>
<reference evidence="2" key="1">
    <citation type="submission" date="2018-07" db="EMBL/GenBank/DDBJ databases">
        <authorList>
            <person name="Quirk P.G."/>
            <person name="Krulwich T.A."/>
        </authorList>
    </citation>
    <scope>NUCLEOTIDE SEQUENCE [LARGE SCALE GENOMIC DNA]</scope>
    <source>
        <strain evidence="2">CC-BB4</strain>
    </source>
</reference>
<dbReference type="EMBL" id="CP031417">
    <property type="protein sequence ID" value="AXK84070.1"/>
    <property type="molecule type" value="Genomic_DNA"/>
</dbReference>
<protein>
    <submittedName>
        <fullName evidence="2">MarR family transcriptional regulator</fullName>
    </submittedName>
</protein>
<dbReference type="Proteomes" id="UP000254889">
    <property type="component" value="Chromosome"/>
</dbReference>
<dbReference type="PROSITE" id="PS50995">
    <property type="entry name" value="HTH_MARR_2"/>
    <property type="match status" value="1"/>
</dbReference>
<dbReference type="GO" id="GO:0003700">
    <property type="term" value="F:DNA-binding transcription factor activity"/>
    <property type="evidence" value="ECO:0007669"/>
    <property type="project" value="InterPro"/>
</dbReference>
<dbReference type="Pfam" id="PF12802">
    <property type="entry name" value="MarR_2"/>
    <property type="match status" value="1"/>
</dbReference>
<dbReference type="PRINTS" id="PR00598">
    <property type="entry name" value="HTHMARR"/>
</dbReference>
<evidence type="ECO:0000313" key="2">
    <source>
        <dbReference type="EMBL" id="AXK84070.1"/>
    </source>
</evidence>
<dbReference type="AlphaFoldDB" id="A0A346A4H3"/>
<name>A0A346A4H3_9HYPH</name>